<dbReference type="AlphaFoldDB" id="E3KYC2"/>
<feature type="compositionally biased region" description="Basic and acidic residues" evidence="1">
    <location>
        <begin position="44"/>
        <end position="56"/>
    </location>
</feature>
<keyword evidence="3" id="KW-1185">Reference proteome</keyword>
<dbReference type="RefSeq" id="XP_003333732.1">
    <property type="nucleotide sequence ID" value="XM_003333684.2"/>
</dbReference>
<sequence>MEWGHSQEDEPKQTSIIKGIGVKKPCGISPFKSKLGLNICPKVQDGRNRNDPEKLESVGGGSMQTECNRHEDGGEVKVSQNLKNVRKQKDCAVHISLLGGGSVEDESLNGRKLELMGDKLGRLGWSFISRIK</sequence>
<gene>
    <name evidence="2" type="ORF">PGTG_15492</name>
</gene>
<dbReference type="GeneID" id="10547034"/>
<accession>E3KYC2</accession>
<dbReference type="Proteomes" id="UP000008783">
    <property type="component" value="Unassembled WGS sequence"/>
</dbReference>
<dbReference type="HOGENOM" id="CLU_1918116_0_0_1"/>
<evidence type="ECO:0000256" key="1">
    <source>
        <dbReference type="SAM" id="MobiDB-lite"/>
    </source>
</evidence>
<evidence type="ECO:0000313" key="3">
    <source>
        <dbReference type="Proteomes" id="UP000008783"/>
    </source>
</evidence>
<reference key="1">
    <citation type="submission" date="2007-01" db="EMBL/GenBank/DDBJ databases">
        <title>The Genome Sequence of Puccinia graminis f. sp. tritici Strain CRL 75-36-700-3.</title>
        <authorList>
            <consortium name="The Broad Institute Genome Sequencing Platform"/>
            <person name="Birren B."/>
            <person name="Lander E."/>
            <person name="Galagan J."/>
            <person name="Nusbaum C."/>
            <person name="Devon K."/>
            <person name="Cuomo C."/>
            <person name="Jaffe D."/>
            <person name="Butler J."/>
            <person name="Alvarez P."/>
            <person name="Gnerre S."/>
            <person name="Grabherr M."/>
            <person name="Mauceli E."/>
            <person name="Brockman W."/>
            <person name="Young S."/>
            <person name="LaButti K."/>
            <person name="Sykes S."/>
            <person name="DeCaprio D."/>
            <person name="Crawford M."/>
            <person name="Koehrsen M."/>
            <person name="Engels R."/>
            <person name="Montgomery P."/>
            <person name="Pearson M."/>
            <person name="Howarth C."/>
            <person name="Larson L."/>
            <person name="White J."/>
            <person name="Zeng Q."/>
            <person name="Kodira C."/>
            <person name="Yandava C."/>
            <person name="Alvarado L."/>
            <person name="O'Leary S."/>
            <person name="Szabo L."/>
            <person name="Dean R."/>
            <person name="Schein J."/>
        </authorList>
    </citation>
    <scope>NUCLEOTIDE SEQUENCE</scope>
    <source>
        <strain>CRL 75-36-700-3</strain>
    </source>
</reference>
<dbReference type="VEuPathDB" id="FungiDB:PGTG_15492"/>
<name>E3KYC2_PUCGT</name>
<dbReference type="EMBL" id="DS178321">
    <property type="protein sequence ID" value="EFP89313.1"/>
    <property type="molecule type" value="Genomic_DNA"/>
</dbReference>
<dbReference type="KEGG" id="pgr:PGTG_15492"/>
<feature type="region of interest" description="Disordered" evidence="1">
    <location>
        <begin position="42"/>
        <end position="74"/>
    </location>
</feature>
<organism evidence="2 3">
    <name type="scientific">Puccinia graminis f. sp. tritici (strain CRL 75-36-700-3 / race SCCL)</name>
    <name type="common">Black stem rust fungus</name>
    <dbReference type="NCBI Taxonomy" id="418459"/>
    <lineage>
        <taxon>Eukaryota</taxon>
        <taxon>Fungi</taxon>
        <taxon>Dikarya</taxon>
        <taxon>Basidiomycota</taxon>
        <taxon>Pucciniomycotina</taxon>
        <taxon>Pucciniomycetes</taxon>
        <taxon>Pucciniales</taxon>
        <taxon>Pucciniaceae</taxon>
        <taxon>Puccinia</taxon>
    </lineage>
</organism>
<protein>
    <submittedName>
        <fullName evidence="2">Uncharacterized protein</fullName>
    </submittedName>
</protein>
<dbReference type="InParanoid" id="E3KYC2"/>
<proteinExistence type="predicted"/>
<reference evidence="3" key="2">
    <citation type="journal article" date="2011" name="Proc. Natl. Acad. Sci. U.S.A.">
        <title>Obligate biotrophy features unraveled by the genomic analysis of rust fungi.</title>
        <authorList>
            <person name="Duplessis S."/>
            <person name="Cuomo C.A."/>
            <person name="Lin Y.-C."/>
            <person name="Aerts A."/>
            <person name="Tisserant E."/>
            <person name="Veneault-Fourrey C."/>
            <person name="Joly D.L."/>
            <person name="Hacquard S."/>
            <person name="Amselem J."/>
            <person name="Cantarel B.L."/>
            <person name="Chiu R."/>
            <person name="Coutinho P.M."/>
            <person name="Feau N."/>
            <person name="Field M."/>
            <person name="Frey P."/>
            <person name="Gelhaye E."/>
            <person name="Goldberg J."/>
            <person name="Grabherr M.G."/>
            <person name="Kodira C.D."/>
            <person name="Kohler A."/>
            <person name="Kuees U."/>
            <person name="Lindquist E.A."/>
            <person name="Lucas S.M."/>
            <person name="Mago R."/>
            <person name="Mauceli E."/>
            <person name="Morin E."/>
            <person name="Murat C."/>
            <person name="Pangilinan J.L."/>
            <person name="Park R."/>
            <person name="Pearson M."/>
            <person name="Quesneville H."/>
            <person name="Rouhier N."/>
            <person name="Sakthikumar S."/>
            <person name="Salamov A.A."/>
            <person name="Schmutz J."/>
            <person name="Selles B."/>
            <person name="Shapiro H."/>
            <person name="Tanguay P."/>
            <person name="Tuskan G.A."/>
            <person name="Henrissat B."/>
            <person name="Van de Peer Y."/>
            <person name="Rouze P."/>
            <person name="Ellis J.G."/>
            <person name="Dodds P.N."/>
            <person name="Schein J.E."/>
            <person name="Zhong S."/>
            <person name="Hamelin R.C."/>
            <person name="Grigoriev I.V."/>
            <person name="Szabo L.J."/>
            <person name="Martin F."/>
        </authorList>
    </citation>
    <scope>NUCLEOTIDE SEQUENCE [LARGE SCALE GENOMIC DNA]</scope>
    <source>
        <strain evidence="3">CRL 75-36-700-3 / race SCCL</strain>
    </source>
</reference>
<evidence type="ECO:0000313" key="2">
    <source>
        <dbReference type="EMBL" id="EFP89313.1"/>
    </source>
</evidence>